<dbReference type="AlphaFoldDB" id="I8RJ17"/>
<dbReference type="EMBL" id="AKVJ01000011">
    <property type="protein sequence ID" value="EIW19933.1"/>
    <property type="molecule type" value="Genomic_DNA"/>
</dbReference>
<accession>I8RJ17</accession>
<evidence type="ECO:0000313" key="2">
    <source>
        <dbReference type="Proteomes" id="UP000004324"/>
    </source>
</evidence>
<sequence>MDIPTKPSNVVHLDKYHNTVVETLRELLEAAEAGEIDQIVVAAHYTDNKVTTLQNCNSLYDYGVLVAYLQGTLARRLTTNHLVDEGYIIYRDPPQR</sequence>
<organism evidence="1 2">
    <name type="scientific">Pelosinus fermentans B4</name>
    <dbReference type="NCBI Taxonomy" id="1149862"/>
    <lineage>
        <taxon>Bacteria</taxon>
        <taxon>Bacillati</taxon>
        <taxon>Bacillota</taxon>
        <taxon>Negativicutes</taxon>
        <taxon>Selenomonadales</taxon>
        <taxon>Sporomusaceae</taxon>
        <taxon>Pelosinus</taxon>
    </lineage>
</organism>
<reference evidence="1 2" key="1">
    <citation type="journal article" date="2012" name="J. Bacteriol.">
        <title>Draft Genome Sequences for Two Metal-Reducing Pelosinus fermentans Strains Isolated from a Cr(VI)-Contaminated Site and for Type Strain R7.</title>
        <authorList>
            <person name="Brown S.D."/>
            <person name="Podar M."/>
            <person name="Klingeman D.M."/>
            <person name="Johnson C.M."/>
            <person name="Yang Z.K."/>
            <person name="Utturkar S.M."/>
            <person name="Land M.L."/>
            <person name="Mosher J.J."/>
            <person name="Hurt R.A.Jr."/>
            <person name="Phelps T.J."/>
            <person name="Palumbo A.V."/>
            <person name="Arkin A.P."/>
            <person name="Hazen T.C."/>
            <person name="Elias D.A."/>
        </authorList>
    </citation>
    <scope>NUCLEOTIDE SEQUENCE [LARGE SCALE GENOMIC DNA]</scope>
    <source>
        <strain evidence="1 2">B4</strain>
    </source>
</reference>
<name>I8RJ17_9FIRM</name>
<evidence type="ECO:0000313" key="1">
    <source>
        <dbReference type="EMBL" id="EIW19933.1"/>
    </source>
</evidence>
<gene>
    <name evidence="1" type="ORF">FB4_0184</name>
</gene>
<protein>
    <submittedName>
        <fullName evidence="1">Uncharacterized protein</fullName>
    </submittedName>
</protein>
<keyword evidence="2" id="KW-1185">Reference proteome</keyword>
<comment type="caution">
    <text evidence="1">The sequence shown here is derived from an EMBL/GenBank/DDBJ whole genome shotgun (WGS) entry which is preliminary data.</text>
</comment>
<dbReference type="Proteomes" id="UP000004324">
    <property type="component" value="Unassembled WGS sequence"/>
</dbReference>
<dbReference type="RefSeq" id="WP_007932047.1">
    <property type="nucleotide sequence ID" value="NZ_AKVJ01000011.1"/>
</dbReference>
<proteinExistence type="predicted"/>